<evidence type="ECO:0000313" key="2">
    <source>
        <dbReference type="Proteomes" id="UP000216840"/>
    </source>
</evidence>
<name>A0A265UX94_9FLAO</name>
<evidence type="ECO:0008006" key="3">
    <source>
        <dbReference type="Google" id="ProtNLM"/>
    </source>
</evidence>
<organism evidence="1 2">
    <name type="scientific">Winogradskyella aurantia</name>
    <dbReference type="NCBI Taxonomy" id="1915063"/>
    <lineage>
        <taxon>Bacteria</taxon>
        <taxon>Pseudomonadati</taxon>
        <taxon>Bacteroidota</taxon>
        <taxon>Flavobacteriia</taxon>
        <taxon>Flavobacteriales</taxon>
        <taxon>Flavobacteriaceae</taxon>
        <taxon>Winogradskyella</taxon>
    </lineage>
</organism>
<proteinExistence type="predicted"/>
<comment type="caution">
    <text evidence="1">The sequence shown here is derived from an EMBL/GenBank/DDBJ whole genome shotgun (WGS) entry which is preliminary data.</text>
</comment>
<reference evidence="1 2" key="1">
    <citation type="submission" date="2017-05" db="EMBL/GenBank/DDBJ databases">
        <title>The draft genome sequence of Idiomarina salinarum WNB302.</title>
        <authorList>
            <person name="Sun Y."/>
            <person name="Chen B."/>
            <person name="Du Z."/>
        </authorList>
    </citation>
    <scope>NUCLEOTIDE SEQUENCE [LARGE SCALE GENOMIC DNA]</scope>
    <source>
        <strain evidence="1 2">WNB302</strain>
    </source>
</reference>
<dbReference type="Proteomes" id="UP000216840">
    <property type="component" value="Unassembled WGS sequence"/>
</dbReference>
<dbReference type="InterPro" id="IPR010321">
    <property type="entry name" value="DUF922"/>
</dbReference>
<sequence>MKSKIATTLPPLDDNALIVVLDITDDQTISGDIIGNLEAKDSGLAVNCTYYENIKNLKALARAEGANLIKITEHKLPDGWSTCHRLKATIYNVNQPKSYETQIEWRADRKLTWDDFKGEPDLENFPNALALTNSGFGYESGISMFKQGEVFVQSVFYNNSSWVLPEGRNDYVLRHEQIHFDITEIYSRKLRKALADSKVTSDDMLRAKVIFDQIFQELQKRQDKYDRETKHGDKKHTQENWEAIVELELEKYALYRAPD</sequence>
<keyword evidence="2" id="KW-1185">Reference proteome</keyword>
<dbReference type="EMBL" id="NGJN01000002">
    <property type="protein sequence ID" value="OZV69938.1"/>
    <property type="molecule type" value="Genomic_DNA"/>
</dbReference>
<evidence type="ECO:0000313" key="1">
    <source>
        <dbReference type="EMBL" id="OZV69938.1"/>
    </source>
</evidence>
<dbReference type="Pfam" id="PF06037">
    <property type="entry name" value="DUF922"/>
    <property type="match status" value="1"/>
</dbReference>
<gene>
    <name evidence="1" type="ORF">CA834_04785</name>
</gene>
<protein>
    <recommendedName>
        <fullName evidence="3">DUF922 domain-containing protein</fullName>
    </recommendedName>
</protein>
<accession>A0A265UX94</accession>
<dbReference type="AlphaFoldDB" id="A0A265UX94"/>